<accession>A0A212JT90</accession>
<dbReference type="InterPro" id="IPR048683">
    <property type="entry name" value="Sf6_terminase"/>
</dbReference>
<feature type="region of interest" description="Disordered" evidence="1">
    <location>
        <begin position="174"/>
        <end position="201"/>
    </location>
</feature>
<dbReference type="InterPro" id="IPR009057">
    <property type="entry name" value="Homeodomain-like_sf"/>
</dbReference>
<organism evidence="2">
    <name type="scientific">uncultured Dysgonomonas sp</name>
    <dbReference type="NCBI Taxonomy" id="206096"/>
    <lineage>
        <taxon>Bacteria</taxon>
        <taxon>Pseudomonadati</taxon>
        <taxon>Bacteroidota</taxon>
        <taxon>Bacteroidia</taxon>
        <taxon>Bacteroidales</taxon>
        <taxon>Dysgonomonadaceae</taxon>
        <taxon>Dysgonomonas</taxon>
        <taxon>environmental samples</taxon>
    </lineage>
</organism>
<sequence>MAKYTEKLAEKIVSLIEEDTYSITEICKHLKITRKSFYEWRDKKPEFRKAIEAAIESRDETLAITARRSLKKKLEGYTLTEIRTTYVPDKENPEKLVLKTRVVRQKEYAPDTHAIRLVLLHNETKEEENKEHKPLTIIVQDPKTRDSLNELREKLMNNNVPVEKKIEKEEFISEPTEQISHSDNLQDVQIEEDDETVTQKKEESEYVFIRDYCLPPPHLYRKVKRSEVKEGDIIRPD</sequence>
<dbReference type="RefSeq" id="WP_296949896.1">
    <property type="nucleotide sequence ID" value="NZ_LT599021.1"/>
</dbReference>
<evidence type="ECO:0000313" key="2">
    <source>
        <dbReference type="EMBL" id="SBW02656.1"/>
    </source>
</evidence>
<feature type="compositionally biased region" description="Polar residues" evidence="1">
    <location>
        <begin position="175"/>
        <end position="187"/>
    </location>
</feature>
<evidence type="ECO:0000256" key="1">
    <source>
        <dbReference type="SAM" id="MobiDB-lite"/>
    </source>
</evidence>
<dbReference type="EMBL" id="FLUL01000001">
    <property type="protein sequence ID" value="SBW02656.1"/>
    <property type="molecule type" value="Genomic_DNA"/>
</dbReference>
<dbReference type="Gene3D" id="1.10.10.60">
    <property type="entry name" value="Homeodomain-like"/>
    <property type="match status" value="1"/>
</dbReference>
<gene>
    <name evidence="2" type="ORF">KL86DYS2_12297</name>
</gene>
<dbReference type="Pfam" id="PF20901">
    <property type="entry name" value="Sf6_terminase"/>
    <property type="match status" value="1"/>
</dbReference>
<evidence type="ECO:0008006" key="3">
    <source>
        <dbReference type="Google" id="ProtNLM"/>
    </source>
</evidence>
<reference evidence="2" key="1">
    <citation type="submission" date="2016-04" db="EMBL/GenBank/DDBJ databases">
        <authorList>
            <person name="Evans L.H."/>
            <person name="Alamgir A."/>
            <person name="Owens N."/>
            <person name="Weber N.D."/>
            <person name="Virtaneva K."/>
            <person name="Barbian K."/>
            <person name="Babar A."/>
            <person name="Rosenke K."/>
        </authorList>
    </citation>
    <scope>NUCLEOTIDE SEQUENCE</scope>
    <source>
        <strain evidence="2">86-2</strain>
    </source>
</reference>
<protein>
    <recommendedName>
        <fullName evidence="3">Homeodomain phBC6A51-type domain-containing protein</fullName>
    </recommendedName>
</protein>
<dbReference type="AlphaFoldDB" id="A0A212JT90"/>
<name>A0A212JT90_9BACT</name>
<dbReference type="SUPFAM" id="SSF46689">
    <property type="entry name" value="Homeodomain-like"/>
    <property type="match status" value="1"/>
</dbReference>
<proteinExistence type="predicted"/>